<feature type="domain" description="HTH tetR-type" evidence="2">
    <location>
        <begin position="16"/>
        <end position="48"/>
    </location>
</feature>
<dbReference type="Gene3D" id="1.10.357.10">
    <property type="entry name" value="Tetracycline Repressor, domain 2"/>
    <property type="match status" value="1"/>
</dbReference>
<accession>A0A2S0MMQ0</accession>
<organism evidence="3 4">
    <name type="scientific">Pukyongiella litopenaei</name>
    <dbReference type="NCBI Taxonomy" id="2605946"/>
    <lineage>
        <taxon>Bacteria</taxon>
        <taxon>Pseudomonadati</taxon>
        <taxon>Pseudomonadota</taxon>
        <taxon>Alphaproteobacteria</taxon>
        <taxon>Rhodobacterales</taxon>
        <taxon>Paracoccaceae</taxon>
        <taxon>Pukyongiella</taxon>
    </lineage>
</organism>
<reference evidence="4" key="1">
    <citation type="submission" date="2018-03" db="EMBL/GenBank/DDBJ databases">
        <title>Genomic analysis of the strain SH-1 isolated from shrimp intestine.</title>
        <authorList>
            <person name="Kim Y.-S."/>
            <person name="Kim S.-E."/>
            <person name="Kim K.-H."/>
        </authorList>
    </citation>
    <scope>NUCLEOTIDE SEQUENCE [LARGE SCALE GENOMIC DNA]</scope>
    <source>
        <strain evidence="4">SH-1</strain>
    </source>
</reference>
<proteinExistence type="predicted"/>
<dbReference type="EMBL" id="CP027665">
    <property type="protein sequence ID" value="AVO37162.1"/>
    <property type="molecule type" value="Genomic_DNA"/>
</dbReference>
<evidence type="ECO:0000259" key="2">
    <source>
        <dbReference type="Pfam" id="PF00440"/>
    </source>
</evidence>
<sequence length="184" mass="20191">MTKRLTRDDWIAHGLVVLRDKGHEALKAEPMASALGVSRGSFYWHFPSLGDFHGAILRAWRSATTERVIADLKGLPPGRDQLATLIQRAIGNPQVIEKAVRRWGGVDPLAAACVREVDQLRFDYLDELFRNAGATGDEAAARATLLTWAFIGRTFAPDLVAGLQGAAIDDLTMLLLGREQEDQS</sequence>
<keyword evidence="4" id="KW-1185">Reference proteome</keyword>
<dbReference type="InterPro" id="IPR001647">
    <property type="entry name" value="HTH_TetR"/>
</dbReference>
<evidence type="ECO:0000256" key="1">
    <source>
        <dbReference type="ARBA" id="ARBA00023125"/>
    </source>
</evidence>
<gene>
    <name evidence="3" type="ORF">C6Y53_05220</name>
</gene>
<dbReference type="Pfam" id="PF00440">
    <property type="entry name" value="TetR_N"/>
    <property type="match status" value="1"/>
</dbReference>
<dbReference type="AlphaFoldDB" id="A0A2S0MMQ0"/>
<name>A0A2S0MMQ0_9RHOB</name>
<evidence type="ECO:0000313" key="4">
    <source>
        <dbReference type="Proteomes" id="UP000237655"/>
    </source>
</evidence>
<keyword evidence="1" id="KW-0238">DNA-binding</keyword>
<dbReference type="RefSeq" id="WP_106471475.1">
    <property type="nucleotide sequence ID" value="NZ_CP027665.1"/>
</dbReference>
<evidence type="ECO:0000313" key="3">
    <source>
        <dbReference type="EMBL" id="AVO37162.1"/>
    </source>
</evidence>
<dbReference type="Proteomes" id="UP000237655">
    <property type="component" value="Chromosome"/>
</dbReference>
<dbReference type="SUPFAM" id="SSF46689">
    <property type="entry name" value="Homeodomain-like"/>
    <property type="match status" value="1"/>
</dbReference>
<dbReference type="InterPro" id="IPR009057">
    <property type="entry name" value="Homeodomain-like_sf"/>
</dbReference>
<dbReference type="KEGG" id="thas:C6Y53_05220"/>
<protein>
    <submittedName>
        <fullName evidence="3">TetR/AcrR family transcriptional regulator</fullName>
    </submittedName>
</protein>
<dbReference type="GO" id="GO:0003677">
    <property type="term" value="F:DNA binding"/>
    <property type="evidence" value="ECO:0007669"/>
    <property type="project" value="UniProtKB-KW"/>
</dbReference>